<keyword evidence="13" id="KW-1185">Reference proteome</keyword>
<dbReference type="SUPFAM" id="SSF49472">
    <property type="entry name" value="Transthyretin (synonym: prealbumin)"/>
    <property type="match status" value="1"/>
</dbReference>
<dbReference type="AlphaFoldDB" id="A0A364NP51"/>
<evidence type="ECO:0000256" key="6">
    <source>
        <dbReference type="ARBA" id="ARBA00017539"/>
    </source>
</evidence>
<sequence>MSQITTHVLDTSRGLPASGIPIVLSHWQAAEWVEIASGITNADGRVSDLLPASQRLSEGRYRLRFSLDGYFIEHQQSVFYPQVDIECNLSGEGEHYHIPLLLSPFGYSTYRGS</sequence>
<evidence type="ECO:0000256" key="1">
    <source>
        <dbReference type="ARBA" id="ARBA00001043"/>
    </source>
</evidence>
<accession>A0A364NP51</accession>
<evidence type="ECO:0000256" key="4">
    <source>
        <dbReference type="ARBA" id="ARBA00011881"/>
    </source>
</evidence>
<reference evidence="12 13" key="1">
    <citation type="submission" date="2018-06" db="EMBL/GenBank/DDBJ databases">
        <title>Nitrincola tibetense sp. nov., isolated from Lake XuguoCo on Tibetan Plateau.</title>
        <authorList>
            <person name="Xing P."/>
        </authorList>
    </citation>
    <scope>NUCLEOTIDE SEQUENCE [LARGE SCALE GENOMIC DNA]</scope>
    <source>
        <strain evidence="13">xg18</strain>
    </source>
</reference>
<dbReference type="InterPro" id="IPR023416">
    <property type="entry name" value="Transthyretin/HIU_hydrolase_d"/>
</dbReference>
<dbReference type="GO" id="GO:0033971">
    <property type="term" value="F:hydroxyisourate hydrolase activity"/>
    <property type="evidence" value="ECO:0007669"/>
    <property type="project" value="UniProtKB-EC"/>
</dbReference>
<dbReference type="PANTHER" id="PTHR10395">
    <property type="entry name" value="URICASE AND TRANSTHYRETIN-RELATED"/>
    <property type="match status" value="1"/>
</dbReference>
<feature type="domain" description="Transthyretin/hydroxyisourate hydrolase" evidence="11">
    <location>
        <begin position="1"/>
        <end position="112"/>
    </location>
</feature>
<dbReference type="PANTHER" id="PTHR10395:SF7">
    <property type="entry name" value="5-HYDROXYISOURATE HYDROLASE"/>
    <property type="match status" value="1"/>
</dbReference>
<comment type="function">
    <text evidence="2">Catalyzes the hydrolysis of 5-hydroxyisourate (HIU) to 2-oxo-4-hydroxy-4-carboxy-5-ureidoimidazoline (OHCU).</text>
</comment>
<feature type="binding site" evidence="9">
    <location>
        <position position="7"/>
    </location>
    <ligand>
        <name>substrate</name>
    </ligand>
</feature>
<dbReference type="RefSeq" id="WP_112158188.1">
    <property type="nucleotide sequence ID" value="NZ_QKRX01000003.1"/>
</dbReference>
<dbReference type="PRINTS" id="PR00189">
    <property type="entry name" value="TRNSTHYRETIN"/>
</dbReference>
<dbReference type="InterPro" id="IPR036817">
    <property type="entry name" value="Transthyretin/HIU_hydrolase_sf"/>
</dbReference>
<keyword evidence="8 10" id="KW-0378">Hydrolase</keyword>
<dbReference type="InterPro" id="IPR000895">
    <property type="entry name" value="Transthyretin/HIU_hydrolase"/>
</dbReference>
<comment type="similarity">
    <text evidence="3 10">Belongs to the transthyretin family. 5-hydroxyisourate hydrolase subfamily.</text>
</comment>
<evidence type="ECO:0000256" key="7">
    <source>
        <dbReference type="ARBA" id="ARBA00022631"/>
    </source>
</evidence>
<dbReference type="CDD" id="cd05822">
    <property type="entry name" value="TLP_HIUase"/>
    <property type="match status" value="1"/>
</dbReference>
<evidence type="ECO:0000259" key="11">
    <source>
        <dbReference type="SMART" id="SM00095"/>
    </source>
</evidence>
<feature type="binding site" evidence="9">
    <location>
        <position position="45"/>
    </location>
    <ligand>
        <name>substrate</name>
    </ligand>
</feature>
<evidence type="ECO:0000313" key="12">
    <source>
        <dbReference type="EMBL" id="RAU18863.1"/>
    </source>
</evidence>
<dbReference type="GO" id="GO:0006144">
    <property type="term" value="P:purine nucleobase metabolic process"/>
    <property type="evidence" value="ECO:0007669"/>
    <property type="project" value="UniProtKB-KW"/>
</dbReference>
<evidence type="ECO:0000256" key="10">
    <source>
        <dbReference type="RuleBase" id="RU361270"/>
    </source>
</evidence>
<dbReference type="PROSITE" id="PS00768">
    <property type="entry name" value="TRANSTHYRETIN_1"/>
    <property type="match status" value="1"/>
</dbReference>
<comment type="caution">
    <text evidence="12">The sequence shown here is derived from an EMBL/GenBank/DDBJ whole genome shotgun (WGS) entry which is preliminary data.</text>
</comment>
<gene>
    <name evidence="12" type="primary">uraH</name>
    <name evidence="12" type="ORF">DN062_05110</name>
</gene>
<keyword evidence="7 10" id="KW-0659">Purine metabolism</keyword>
<evidence type="ECO:0000256" key="8">
    <source>
        <dbReference type="ARBA" id="ARBA00022801"/>
    </source>
</evidence>
<organism evidence="12 13">
    <name type="scientific">Nitrincola tibetensis</name>
    <dbReference type="NCBI Taxonomy" id="2219697"/>
    <lineage>
        <taxon>Bacteria</taxon>
        <taxon>Pseudomonadati</taxon>
        <taxon>Pseudomonadota</taxon>
        <taxon>Gammaproteobacteria</taxon>
        <taxon>Oceanospirillales</taxon>
        <taxon>Oceanospirillaceae</taxon>
        <taxon>Nitrincola</taxon>
    </lineage>
</organism>
<dbReference type="SMART" id="SM00095">
    <property type="entry name" value="TR_THY"/>
    <property type="match status" value="1"/>
</dbReference>
<dbReference type="EC" id="3.5.2.17" evidence="5 10"/>
<comment type="catalytic activity">
    <reaction evidence="1 10">
        <text>5-hydroxyisourate + H2O = 5-hydroxy-2-oxo-4-ureido-2,5-dihydro-1H-imidazole-5-carboxylate + H(+)</text>
        <dbReference type="Rhea" id="RHEA:23736"/>
        <dbReference type="ChEBI" id="CHEBI:15377"/>
        <dbReference type="ChEBI" id="CHEBI:15378"/>
        <dbReference type="ChEBI" id="CHEBI:18072"/>
        <dbReference type="ChEBI" id="CHEBI:58639"/>
        <dbReference type="EC" id="3.5.2.17"/>
    </reaction>
</comment>
<evidence type="ECO:0000256" key="9">
    <source>
        <dbReference type="PIRSR" id="PIRSR600895-51"/>
    </source>
</evidence>
<evidence type="ECO:0000256" key="5">
    <source>
        <dbReference type="ARBA" id="ARBA00012609"/>
    </source>
</evidence>
<dbReference type="Proteomes" id="UP000250744">
    <property type="component" value="Unassembled WGS sequence"/>
</dbReference>
<evidence type="ECO:0000313" key="13">
    <source>
        <dbReference type="Proteomes" id="UP000250744"/>
    </source>
</evidence>
<evidence type="ECO:0000256" key="2">
    <source>
        <dbReference type="ARBA" id="ARBA00002704"/>
    </source>
</evidence>
<dbReference type="Pfam" id="PF00576">
    <property type="entry name" value="Transthyretin"/>
    <property type="match status" value="1"/>
</dbReference>
<name>A0A364NP51_9GAMM</name>
<dbReference type="InterPro" id="IPR014306">
    <property type="entry name" value="Hydroxyisourate_hydrolase"/>
</dbReference>
<dbReference type="Gene3D" id="2.60.40.180">
    <property type="entry name" value="Transthyretin/hydroxyisourate hydrolase domain"/>
    <property type="match status" value="1"/>
</dbReference>
<dbReference type="EMBL" id="QKRX01000003">
    <property type="protein sequence ID" value="RAU18863.1"/>
    <property type="molecule type" value="Genomic_DNA"/>
</dbReference>
<dbReference type="InterPro" id="IPR023418">
    <property type="entry name" value="Thyroxine_BS"/>
</dbReference>
<proteinExistence type="inferred from homology"/>
<dbReference type="NCBIfam" id="TIGR02962">
    <property type="entry name" value="hdxy_isourate"/>
    <property type="match status" value="1"/>
</dbReference>
<evidence type="ECO:0000256" key="3">
    <source>
        <dbReference type="ARBA" id="ARBA00009850"/>
    </source>
</evidence>
<feature type="binding site" evidence="9">
    <location>
        <position position="110"/>
    </location>
    <ligand>
        <name>substrate</name>
    </ligand>
</feature>
<dbReference type="PROSITE" id="PS00769">
    <property type="entry name" value="TRANSTHYRETIN_2"/>
    <property type="match status" value="1"/>
</dbReference>
<protein>
    <recommendedName>
        <fullName evidence="6 10">5-hydroxyisourate hydrolase</fullName>
        <shortName evidence="10">HIU hydrolase</shortName>
        <shortName evidence="10">HIUHase</shortName>
        <ecNumber evidence="5 10">3.5.2.17</ecNumber>
    </recommendedName>
</protein>
<dbReference type="OrthoDB" id="9792386at2"/>
<dbReference type="InterPro" id="IPR023419">
    <property type="entry name" value="Transthyretin_CS"/>
</dbReference>
<comment type="subunit">
    <text evidence="4 10">Homotetramer.</text>
</comment>